<proteinExistence type="predicted"/>
<dbReference type="AlphaFoldDB" id="A0A382ATG0"/>
<dbReference type="EMBL" id="UINC01026711">
    <property type="protein sequence ID" value="SVB04654.1"/>
    <property type="molecule type" value="Genomic_DNA"/>
</dbReference>
<reference evidence="1" key="1">
    <citation type="submission" date="2018-05" db="EMBL/GenBank/DDBJ databases">
        <authorList>
            <person name="Lanie J.A."/>
            <person name="Ng W.-L."/>
            <person name="Kazmierczak K.M."/>
            <person name="Andrzejewski T.M."/>
            <person name="Davidsen T.M."/>
            <person name="Wayne K.J."/>
            <person name="Tettelin H."/>
            <person name="Glass J.I."/>
            <person name="Rusch D."/>
            <person name="Podicherti R."/>
            <person name="Tsui H.-C.T."/>
            <person name="Winkler M.E."/>
        </authorList>
    </citation>
    <scope>NUCLEOTIDE SEQUENCE</scope>
</reference>
<organism evidence="1">
    <name type="scientific">marine metagenome</name>
    <dbReference type="NCBI Taxonomy" id="408172"/>
    <lineage>
        <taxon>unclassified sequences</taxon>
        <taxon>metagenomes</taxon>
        <taxon>ecological metagenomes</taxon>
    </lineage>
</organism>
<evidence type="ECO:0000313" key="1">
    <source>
        <dbReference type="EMBL" id="SVB04654.1"/>
    </source>
</evidence>
<sequence>KIHELIKDQLPTTRKGLSGAYKEIIPALIKQAKDPNYKIPLTVPG</sequence>
<name>A0A382ATG0_9ZZZZ</name>
<gene>
    <name evidence="1" type="ORF">METZ01_LOCUS157508</name>
</gene>
<protein>
    <submittedName>
        <fullName evidence="1">Uncharacterized protein</fullName>
    </submittedName>
</protein>
<accession>A0A382ATG0</accession>
<feature type="non-terminal residue" evidence="1">
    <location>
        <position position="1"/>
    </location>
</feature>